<name>A0A9X1LPT5_9MICO</name>
<dbReference type="Gene3D" id="1.10.1200.10">
    <property type="entry name" value="ACP-like"/>
    <property type="match status" value="1"/>
</dbReference>
<dbReference type="Proteomes" id="UP001139289">
    <property type="component" value="Unassembled WGS sequence"/>
</dbReference>
<dbReference type="RefSeq" id="WP_227530676.1">
    <property type="nucleotide sequence ID" value="NZ_JAGTTM010000002.1"/>
</dbReference>
<protein>
    <submittedName>
        <fullName evidence="1">Acyl carrier protein</fullName>
    </submittedName>
</protein>
<accession>A0A9X1LPT5</accession>
<dbReference type="InterPro" id="IPR036736">
    <property type="entry name" value="ACP-like_sf"/>
</dbReference>
<keyword evidence="2" id="KW-1185">Reference proteome</keyword>
<sequence length="82" mass="9225">MLTIDGRIEEFILNSFLFGDSGRMPSRQESLLQSGVIDSTGVLELIEFLESEFDVRVEDTESVPENLDSIENLIRFVSVKTA</sequence>
<gene>
    <name evidence="1" type="ORF">KEC56_08980</name>
</gene>
<evidence type="ECO:0000313" key="1">
    <source>
        <dbReference type="EMBL" id="MCC2029650.1"/>
    </source>
</evidence>
<reference evidence="1" key="1">
    <citation type="submission" date="2021-04" db="EMBL/GenBank/DDBJ databases">
        <title>Microbacterium tenobrionis sp. nov. and Microbacterium allomyrinae sp. nov., isolated from larvae of Tenobrio molitor and Allomyrina dichotoma, respectively.</title>
        <authorList>
            <person name="Lee S.D."/>
        </authorList>
    </citation>
    <scope>NUCLEOTIDE SEQUENCE</scope>
    <source>
        <strain evidence="1">YMB-B2</strain>
    </source>
</reference>
<dbReference type="EMBL" id="JAGTTM010000002">
    <property type="protein sequence ID" value="MCC2029650.1"/>
    <property type="molecule type" value="Genomic_DNA"/>
</dbReference>
<proteinExistence type="predicted"/>
<dbReference type="SUPFAM" id="SSF47336">
    <property type="entry name" value="ACP-like"/>
    <property type="match status" value="1"/>
</dbReference>
<dbReference type="AlphaFoldDB" id="A0A9X1LPT5"/>
<comment type="caution">
    <text evidence="1">The sequence shown here is derived from an EMBL/GenBank/DDBJ whole genome shotgun (WGS) entry which is preliminary data.</text>
</comment>
<organism evidence="1 2">
    <name type="scientific">Microbacterium tenebrionis</name>
    <dbReference type="NCBI Taxonomy" id="2830665"/>
    <lineage>
        <taxon>Bacteria</taxon>
        <taxon>Bacillati</taxon>
        <taxon>Actinomycetota</taxon>
        <taxon>Actinomycetes</taxon>
        <taxon>Micrococcales</taxon>
        <taxon>Microbacteriaceae</taxon>
        <taxon>Microbacterium</taxon>
    </lineage>
</organism>
<evidence type="ECO:0000313" key="2">
    <source>
        <dbReference type="Proteomes" id="UP001139289"/>
    </source>
</evidence>